<sequence length="567" mass="62563">MYKKLKKVVAAAVGFLCLSSFHNVLAADSSTKYDVTRIYGNTRYETCINICDKFNNDKVDNVIIASGNNFPDALAGSVLSKKLNAPILLVDKELTNSMDSIEYLKNHFNYDGNVYILGQGASVSEEYVNYIKNLGCKNIIRLGGTDRFDTNKKIVDTLNVQKATPVVITNGYGFADALSVSSIAASKGYPILMSNSSNLPDEIKQKIKDIQPSQVYLIGGEGSLSNNIISEIENTSPQLGASSIIRIGGSTRYDTSLDISKYFNMDSDTAVITSGKNFPDALSGSAIAAQKNAPIILTDGQDISSQKKYLDTTGYKNLILLGGTGAINTMCEGILKGTISELDIIKSKSVYELNMKDNNEENYSVFIYSDDIQTKTASFDPDADWNSVWAGASDGDTLVKGHFKIAVAKQGEDTPDIYDNIISNNINNPFYSEDNKIVLNSSRKLVRVHQNSQTGNPDFLLIGLPASSNGSFVRVYYIKDGKLNLAKFIGSNDYDSDNDDIVTFNSKSLFFNQTEDNTFETSSYDMSGTWMFYIHSWKFDLDSGNFIYLSSRSMNKDNYFDYQDKVN</sequence>
<dbReference type="eggNOG" id="COG2247">
    <property type="taxonomic scope" value="Bacteria"/>
</dbReference>
<feature type="signal peptide" evidence="1">
    <location>
        <begin position="1"/>
        <end position="26"/>
    </location>
</feature>
<dbReference type="PATRIC" id="fig|748727.19.peg.452"/>
<keyword evidence="5" id="KW-1185">Reference proteome</keyword>
<keyword evidence="3" id="KW-0378">Hydrolase</keyword>
<dbReference type="Proteomes" id="UP000001656">
    <property type="component" value="Chromosome"/>
</dbReference>
<evidence type="ECO:0000313" key="5">
    <source>
        <dbReference type="Proteomes" id="UP000077020"/>
    </source>
</evidence>
<dbReference type="Gene3D" id="3.40.50.12090">
    <property type="match status" value="3"/>
</dbReference>
<dbReference type="RefSeq" id="WP_013239883.1">
    <property type="nucleotide sequence ID" value="NC_014328.1"/>
</dbReference>
<dbReference type="EMBL" id="LITS01000001">
    <property type="protein sequence ID" value="OAA89827.1"/>
    <property type="molecule type" value="Genomic_DNA"/>
</dbReference>
<evidence type="ECO:0000313" key="2">
    <source>
        <dbReference type="EMBL" id="ADK16300.1"/>
    </source>
</evidence>
<protein>
    <submittedName>
        <fullName evidence="3">N-acetylmuramoyl-L-alanine amidase LytC</fullName>
        <ecNumber evidence="3">3.5.1.28</ecNumber>
    </submittedName>
    <submittedName>
        <fullName evidence="2">Predicted cell wall binding protein</fullName>
    </submittedName>
</protein>
<dbReference type="AlphaFoldDB" id="D8GQZ5"/>
<dbReference type="PANTHER" id="PTHR30032:SF8">
    <property type="entry name" value="GERMINATION-SPECIFIC N-ACETYLMURAMOYL-L-ALANINE AMIDASE"/>
    <property type="match status" value="1"/>
</dbReference>
<proteinExistence type="predicted"/>
<dbReference type="Pfam" id="PF04122">
    <property type="entry name" value="CW_binding_2"/>
    <property type="match status" value="3"/>
</dbReference>
<dbReference type="InterPro" id="IPR007253">
    <property type="entry name" value="Cell_wall-bd_2"/>
</dbReference>
<feature type="chain" id="PRO_5009952849" evidence="1">
    <location>
        <begin position="27"/>
        <end position="567"/>
    </location>
</feature>
<accession>D8GQZ5</accession>
<dbReference type="Proteomes" id="UP000077020">
    <property type="component" value="Unassembled WGS sequence"/>
</dbReference>
<dbReference type="PANTHER" id="PTHR30032">
    <property type="entry name" value="N-ACETYLMURAMOYL-L-ALANINE AMIDASE-RELATED"/>
    <property type="match status" value="1"/>
</dbReference>
<reference evidence="2 4" key="2">
    <citation type="journal article" date="2010" name="Proc. Natl. Acad. Sci. U.S.A.">
        <title>Clostridium ljungdahlii represents a microbial production platform based on syngas.</title>
        <authorList>
            <person name="Kopke M."/>
            <person name="Held C."/>
            <person name="Hujer S."/>
            <person name="Liesegang H."/>
            <person name="Wiezer A."/>
            <person name="Wollherr A."/>
            <person name="Ehrenreich A."/>
            <person name="Liebl W."/>
            <person name="Gottschalk G."/>
            <person name="Durre P."/>
        </authorList>
    </citation>
    <scope>NUCLEOTIDE SEQUENCE [LARGE SCALE GENOMIC DNA]</scope>
    <source>
        <strain evidence="4">ATCC 55383 / DSM 13528 / PETC</strain>
        <strain evidence="2">DSM 13528</strain>
    </source>
</reference>
<dbReference type="KEGG" id="clj:CLJU_c32530"/>
<gene>
    <name evidence="3" type="primary">lytC_9</name>
    <name evidence="2" type="ordered locus">CLJU_c32530</name>
    <name evidence="3" type="ORF">WX45_01665</name>
</gene>
<reference evidence="2" key="1">
    <citation type="submission" date="2009-07" db="EMBL/GenBank/DDBJ databases">
        <authorList>
            <person name="Koepke M."/>
            <person name="Hujer S."/>
            <person name="Held C."/>
            <person name="Wiezer A."/>
            <person name="Liesegang H."/>
            <person name="Ehrenreich A."/>
            <person name="Gottschalk G."/>
            <person name="Duerre P."/>
        </authorList>
    </citation>
    <scope>NUCLEOTIDE SEQUENCE</scope>
    <source>
        <strain evidence="2">DSM 13528</strain>
    </source>
</reference>
<dbReference type="HOGENOM" id="CLU_028455_4_0_9"/>
<evidence type="ECO:0000313" key="3">
    <source>
        <dbReference type="EMBL" id="OAA89827.1"/>
    </source>
</evidence>
<dbReference type="EC" id="3.5.1.28" evidence="3"/>
<reference evidence="3 5" key="3">
    <citation type="journal article" date="2016" name="Biotechnol. Bioeng.">
        <title>Traits of selected Clostridium strains for syngas fermentation to ethanol.</title>
        <authorList>
            <person name="Martin M.E."/>
            <person name="Richter H."/>
            <person name="Saha S."/>
            <person name="Angenent L.T."/>
        </authorList>
    </citation>
    <scope>NUCLEOTIDE SEQUENCE [LARGE SCALE GENOMIC DNA]</scope>
    <source>
        <strain evidence="3 5">PETC</strain>
    </source>
</reference>
<dbReference type="GO" id="GO:0008745">
    <property type="term" value="F:N-acetylmuramoyl-L-alanine amidase activity"/>
    <property type="evidence" value="ECO:0007669"/>
    <property type="project" value="UniProtKB-EC"/>
</dbReference>
<dbReference type="EMBL" id="CP001666">
    <property type="protein sequence ID" value="ADK16300.1"/>
    <property type="molecule type" value="Genomic_DNA"/>
</dbReference>
<evidence type="ECO:0000256" key="1">
    <source>
        <dbReference type="SAM" id="SignalP"/>
    </source>
</evidence>
<organism evidence="2 4">
    <name type="scientific">Clostridium ljungdahlii (strain ATCC 55383 / DSM 13528 / PETC)</name>
    <dbReference type="NCBI Taxonomy" id="748727"/>
    <lineage>
        <taxon>Bacteria</taxon>
        <taxon>Bacillati</taxon>
        <taxon>Bacillota</taxon>
        <taxon>Clostridia</taxon>
        <taxon>Eubacteriales</taxon>
        <taxon>Clostridiaceae</taxon>
        <taxon>Clostridium</taxon>
    </lineage>
</organism>
<evidence type="ECO:0000313" key="4">
    <source>
        <dbReference type="Proteomes" id="UP000001656"/>
    </source>
</evidence>
<keyword evidence="1" id="KW-0732">Signal</keyword>
<dbReference type="STRING" id="748727.CLJU_c32530"/>
<dbReference type="InterPro" id="IPR051922">
    <property type="entry name" value="Bact_Sporulation_Assoc"/>
</dbReference>
<name>D8GQZ5_CLOLD</name>